<gene>
    <name evidence="3" type="ORF">EB796_005241</name>
</gene>
<dbReference type="EMBL" id="VXIV02000721">
    <property type="protein sequence ID" value="KAF6036447.1"/>
    <property type="molecule type" value="Genomic_DNA"/>
</dbReference>
<dbReference type="Proteomes" id="UP000593567">
    <property type="component" value="Unassembled WGS sequence"/>
</dbReference>
<keyword evidence="1" id="KW-0677">Repeat</keyword>
<evidence type="ECO:0000256" key="2">
    <source>
        <dbReference type="ARBA" id="ARBA00023043"/>
    </source>
</evidence>
<protein>
    <submittedName>
        <fullName evidence="3">Uncharacterized protein</fullName>
    </submittedName>
</protein>
<dbReference type="PANTHER" id="PTHR24198:SF165">
    <property type="entry name" value="ANKYRIN REPEAT-CONTAINING PROTEIN-RELATED"/>
    <property type="match status" value="1"/>
</dbReference>
<dbReference type="Pfam" id="PF12796">
    <property type="entry name" value="Ank_2"/>
    <property type="match status" value="1"/>
</dbReference>
<dbReference type="Gene3D" id="1.25.40.20">
    <property type="entry name" value="Ankyrin repeat-containing domain"/>
    <property type="match status" value="2"/>
</dbReference>
<dbReference type="InterPro" id="IPR002110">
    <property type="entry name" value="Ankyrin_rpt"/>
</dbReference>
<dbReference type="SMART" id="SM00248">
    <property type="entry name" value="ANK"/>
    <property type="match status" value="5"/>
</dbReference>
<reference evidence="3" key="1">
    <citation type="submission" date="2020-06" db="EMBL/GenBank/DDBJ databases">
        <title>Draft genome of Bugula neritina, a colonial animal packing powerful symbionts and potential medicines.</title>
        <authorList>
            <person name="Rayko M."/>
        </authorList>
    </citation>
    <scope>NUCLEOTIDE SEQUENCE [LARGE SCALE GENOMIC DNA]</scope>
    <source>
        <strain evidence="3">Kwan_BN1</strain>
    </source>
</reference>
<dbReference type="InterPro" id="IPR036770">
    <property type="entry name" value="Ankyrin_rpt-contain_sf"/>
</dbReference>
<name>A0A7J7KDT3_BUGNE</name>
<dbReference type="PANTHER" id="PTHR24198">
    <property type="entry name" value="ANKYRIN REPEAT AND PROTEIN KINASE DOMAIN-CONTAINING PROTEIN"/>
    <property type="match status" value="1"/>
</dbReference>
<evidence type="ECO:0000313" key="4">
    <source>
        <dbReference type="Proteomes" id="UP000593567"/>
    </source>
</evidence>
<accession>A0A7J7KDT3</accession>
<sequence>MIEDNDVGELEQYLWSLRGKGFTIQDYPTYSGNTPALMVCFTLKVTPDLMLSRNNVTAPFMSQINHVMGMPVIESKLFSIYQKDSIVNFTLMDESKARSYSSNTVVRLEVSSLDEVSISQAENEVPEVGLPMDFLRQFPFSLPTSNQGGKPLTPIFLNKMRNLDVGWTSLQFSHVETNAEVVSFVMNMIPKEQRLGFIQEVDQLGWTSLHWAAYKDDSDTIDSAFSSLTLEEQATMANVRSKDKRGWTLLQSAAIKDSVSTMKTLMNKFPRYVKWNILSCCTQKQGATALHIAVAERSVKAVILLLDAAEERRDDLLNLTDRNKKSAVDYTSEFSLLGKYLRLSSTDINPGTAVYKAVVADDLMMVQFIYEHSMKPFAIDFIKNNANGRNLIQEACKSNSLNVLEYFITLLTESERLKCLLEVSVEGDTAMHTCAVYNRPAALHLILKSVCRQNRLLLFPSKNERGETVTDVGFSHQGVLDTLDYHKWICDQNLLDVFTKYEHSLFNIQLTNEGLQRTYQVIEKNRVPCELGYLRKVNYDAAKCLMFGDLQQAQTLIRQALKTSPLSVHALCNMGVYLLKMQIPDYSEAELVALRLLGLLCQANGKVKLTAKIDFAYWYSESLQTDAARQHSSEIFEQCLDDCKKCDDGVLMKEYCSYFYVKTLVRILNNANLRSIPMDYVEETIRRVTRHLKVLAKSDVDLYHGEMLIWLAELQSSKLKSTANDILQVEIEKLRKCTPIFDDTIDTSIESCLNLAIGMRGKYDYDRKLVMRIGKLCLEAAYQTENIGDKCHWFQNAVELSESCLTPTGNWYFMCSSTISRALLSITAIKIYQRYKQKIDQYFCNRNGCLPNGSYKYWDLVHTFITEEFYDYNVLEEFRPDLEVVYSHLDQIMKKGNGWKSHGQKLARIKCMLSFQVNDVIATFETALSFADTPNDRLLGLQCFGRFHEILWEQRFGSAFFHLQEAIAHYKKAVEIFETQSQCKTPITAYKSLRSQNVI</sequence>
<keyword evidence="4" id="KW-1185">Reference proteome</keyword>
<dbReference type="SUPFAM" id="SSF48403">
    <property type="entry name" value="Ankyrin repeat"/>
    <property type="match status" value="1"/>
</dbReference>
<evidence type="ECO:0000256" key="1">
    <source>
        <dbReference type="ARBA" id="ARBA00022737"/>
    </source>
</evidence>
<comment type="caution">
    <text evidence="3">The sequence shown here is derived from an EMBL/GenBank/DDBJ whole genome shotgun (WGS) entry which is preliminary data.</text>
</comment>
<proteinExistence type="predicted"/>
<keyword evidence="2" id="KW-0040">ANK repeat</keyword>
<organism evidence="3 4">
    <name type="scientific">Bugula neritina</name>
    <name type="common">Brown bryozoan</name>
    <name type="synonym">Sertularia neritina</name>
    <dbReference type="NCBI Taxonomy" id="10212"/>
    <lineage>
        <taxon>Eukaryota</taxon>
        <taxon>Metazoa</taxon>
        <taxon>Spiralia</taxon>
        <taxon>Lophotrochozoa</taxon>
        <taxon>Bryozoa</taxon>
        <taxon>Gymnolaemata</taxon>
        <taxon>Cheilostomatida</taxon>
        <taxon>Flustrina</taxon>
        <taxon>Buguloidea</taxon>
        <taxon>Bugulidae</taxon>
        <taxon>Bugula</taxon>
    </lineage>
</organism>
<evidence type="ECO:0000313" key="3">
    <source>
        <dbReference type="EMBL" id="KAF6036447.1"/>
    </source>
</evidence>
<dbReference type="AlphaFoldDB" id="A0A7J7KDT3"/>